<dbReference type="SUPFAM" id="SSF52540">
    <property type="entry name" value="P-loop containing nucleoside triphosphate hydrolases"/>
    <property type="match status" value="1"/>
</dbReference>
<dbReference type="EMBL" id="KI660294">
    <property type="protein sequence ID" value="ETN75477.1"/>
    <property type="molecule type" value="Genomic_DNA"/>
</dbReference>
<dbReference type="Pfam" id="PF00004">
    <property type="entry name" value="AAA"/>
    <property type="match status" value="1"/>
</dbReference>
<keyword evidence="1" id="KW-0067">ATP-binding</keyword>
<dbReference type="Proteomes" id="UP000053676">
    <property type="component" value="Unassembled WGS sequence"/>
</dbReference>
<dbReference type="PROSITE" id="PS00674">
    <property type="entry name" value="AAA"/>
    <property type="match status" value="1"/>
</dbReference>
<dbReference type="InterPro" id="IPR027417">
    <property type="entry name" value="P-loop_NTPase"/>
</dbReference>
<evidence type="ECO:0000256" key="1">
    <source>
        <dbReference type="RuleBase" id="RU003651"/>
    </source>
</evidence>
<dbReference type="GO" id="GO:0016558">
    <property type="term" value="P:protein import into peroxisome matrix"/>
    <property type="evidence" value="ECO:0007669"/>
    <property type="project" value="TreeGrafter"/>
</dbReference>
<sequence>MFALKGMTLEVDDNNSLHYGWGTRAAFEICGNKRRKYPKRFQKHQNPFVLSRARATAPCIIIFDELDSLAPQRGSDNTGVTDRIVNQFLAEMDGVEGLQGVFVIGCTSRANLVDAALLRPGRFDHLVECGIPSEKFHKVWGDS</sequence>
<keyword evidence="1" id="KW-0547">Nucleotide-binding</keyword>
<dbReference type="GO" id="GO:0005829">
    <property type="term" value="C:cytosol"/>
    <property type="evidence" value="ECO:0007669"/>
    <property type="project" value="TreeGrafter"/>
</dbReference>
<protein>
    <submittedName>
        <fullName evidence="3">ATPase, AAA family</fullName>
    </submittedName>
</protein>
<gene>
    <name evidence="3" type="ORF">NECAME_12344</name>
</gene>
<feature type="domain" description="ATPase AAA-type core" evidence="2">
    <location>
        <begin position="49"/>
        <end position="129"/>
    </location>
</feature>
<dbReference type="Gene3D" id="3.40.50.300">
    <property type="entry name" value="P-loop containing nucleotide triphosphate hydrolases"/>
    <property type="match status" value="1"/>
</dbReference>
<dbReference type="PANTHER" id="PTHR23077:SF12">
    <property type="entry name" value="PEROXISOMAL ATPASE PEX1"/>
    <property type="match status" value="1"/>
</dbReference>
<dbReference type="STRING" id="51031.W2T3C6"/>
<name>W2T3C6_NECAM</name>
<evidence type="ECO:0000313" key="4">
    <source>
        <dbReference type="Proteomes" id="UP000053676"/>
    </source>
</evidence>
<reference evidence="4" key="1">
    <citation type="journal article" date="2014" name="Nat. Genet.">
        <title>Genome of the human hookworm Necator americanus.</title>
        <authorList>
            <person name="Tang Y.T."/>
            <person name="Gao X."/>
            <person name="Rosa B.A."/>
            <person name="Abubucker S."/>
            <person name="Hallsworth-Pepin K."/>
            <person name="Martin J."/>
            <person name="Tyagi R."/>
            <person name="Heizer E."/>
            <person name="Zhang X."/>
            <person name="Bhonagiri-Palsikar V."/>
            <person name="Minx P."/>
            <person name="Warren W.C."/>
            <person name="Wang Q."/>
            <person name="Zhan B."/>
            <person name="Hotez P.J."/>
            <person name="Sternberg P.W."/>
            <person name="Dougall A."/>
            <person name="Gaze S.T."/>
            <person name="Mulvenna J."/>
            <person name="Sotillo J."/>
            <person name="Ranganathan S."/>
            <person name="Rabelo E.M."/>
            <person name="Wilson R.K."/>
            <person name="Felgner P.L."/>
            <person name="Bethony J."/>
            <person name="Hawdon J.M."/>
            <person name="Gasser R.B."/>
            <person name="Loukas A."/>
            <person name="Mitreva M."/>
        </authorList>
    </citation>
    <scope>NUCLEOTIDE SEQUENCE [LARGE SCALE GENOMIC DNA]</scope>
</reference>
<keyword evidence="4" id="KW-1185">Reference proteome</keyword>
<dbReference type="GO" id="GO:0005524">
    <property type="term" value="F:ATP binding"/>
    <property type="evidence" value="ECO:0007669"/>
    <property type="project" value="UniProtKB-KW"/>
</dbReference>
<dbReference type="KEGG" id="nai:NECAME_12344"/>
<dbReference type="PANTHER" id="PTHR23077">
    <property type="entry name" value="AAA-FAMILY ATPASE"/>
    <property type="match status" value="1"/>
</dbReference>
<evidence type="ECO:0000259" key="2">
    <source>
        <dbReference type="Pfam" id="PF00004"/>
    </source>
</evidence>
<dbReference type="InterPro" id="IPR050168">
    <property type="entry name" value="AAA_ATPase_domain"/>
</dbReference>
<dbReference type="GO" id="GO:0005778">
    <property type="term" value="C:peroxisomal membrane"/>
    <property type="evidence" value="ECO:0007669"/>
    <property type="project" value="TreeGrafter"/>
</dbReference>
<dbReference type="OrthoDB" id="2187at2759"/>
<dbReference type="GO" id="GO:0016887">
    <property type="term" value="F:ATP hydrolysis activity"/>
    <property type="evidence" value="ECO:0007669"/>
    <property type="project" value="InterPro"/>
</dbReference>
<comment type="similarity">
    <text evidence="1">Belongs to the AAA ATPase family.</text>
</comment>
<dbReference type="InterPro" id="IPR003960">
    <property type="entry name" value="ATPase_AAA_CS"/>
</dbReference>
<dbReference type="InterPro" id="IPR003959">
    <property type="entry name" value="ATPase_AAA_core"/>
</dbReference>
<organism evidence="3 4">
    <name type="scientific">Necator americanus</name>
    <name type="common">Human hookworm</name>
    <dbReference type="NCBI Taxonomy" id="51031"/>
    <lineage>
        <taxon>Eukaryota</taxon>
        <taxon>Metazoa</taxon>
        <taxon>Ecdysozoa</taxon>
        <taxon>Nematoda</taxon>
        <taxon>Chromadorea</taxon>
        <taxon>Rhabditida</taxon>
        <taxon>Rhabditina</taxon>
        <taxon>Rhabditomorpha</taxon>
        <taxon>Strongyloidea</taxon>
        <taxon>Ancylostomatidae</taxon>
        <taxon>Bunostominae</taxon>
        <taxon>Necator</taxon>
    </lineage>
</organism>
<evidence type="ECO:0000313" key="3">
    <source>
        <dbReference type="EMBL" id="ETN75477.1"/>
    </source>
</evidence>
<dbReference type="AlphaFoldDB" id="W2T3C6"/>
<proteinExistence type="inferred from homology"/>
<accession>W2T3C6</accession>